<feature type="compositionally biased region" description="Polar residues" evidence="1">
    <location>
        <begin position="1591"/>
        <end position="1600"/>
    </location>
</feature>
<evidence type="ECO:0000313" key="2">
    <source>
        <dbReference type="EMBL" id="CAH0394228.1"/>
    </source>
</evidence>
<feature type="compositionally biased region" description="Polar residues" evidence="1">
    <location>
        <begin position="1167"/>
        <end position="1178"/>
    </location>
</feature>
<feature type="compositionally biased region" description="Polar residues" evidence="1">
    <location>
        <begin position="1070"/>
        <end position="1086"/>
    </location>
</feature>
<sequence>MEALLPSEVARLVYGYLEAEKCPEAALLFLQTSQHLKECHAFYLQNRRFSTKVMGLTLLQCLDYLCSVYRTVQSHLCTFENDPLEKLSLPEQLDYLLNSMNFKAGNNDQAARVPNQVDPKTPEKVATSPFHKMAKKSRTKNASDKATFPGSSTVFTSFPFPVDDDVGPVLPVPETTSLESLPGNTRNRRKSPLIVKNDDFFSDEGSANQTPVDSNRFKKPNLPNLTNLFLDKPDLCSKISININKALNFPDKPRTRSRDKSKDIGKSAGEQLDTAIKSLVNQLVDEDPVFDDVLAEIIDQLPTPAPAPSSPNNTPKVQEIPKSGTIPEINLAHGDVLPTADFGNGVLPSADLQPSSQNAQNEICPSNIPSPQKTASLTKTCSTSEIGELQKPPENIMQIPETISMQPASAISSQIPASHLPEQLSVNCAVHSTESSTPQLLELTNMQPAEVSSTQPLTISTVAVTGSSAQPVELSRISPLQVSSVQPVQVTNSQRVESSIIVLAEAANLVESQQLVMQTADGYYSFIPTSTEVSSTVSSKIITNNQHGTLLHFGEIPAKNEFVNIAPMPGSTNSTNFVTEMQNTFPHSAMPARMKRSRSSKEPRQHAKKKKEATGKLKEPLVVEVRILDAAKDARLETSSDSKEKVTAAESYRQLVEAMSFVGDERSATPRKTPVKSTNLISVDSAITPSKFDLDPNQTKPKEDKDIPVEIAINLETAPTPGSNLPKIETAENTTTTESASNCGVEPIENRIKEKSSLKTTDTVSAVTVQMKTAISSPEEPPQKAKKNKEVAAEFQEPVSVEACSLDAAKDPCLEMSSVNNDPVTTAESFGQPVESMSSVGDERSAVPSKAPLESINSVLSGTVITPTKPDLDLDQTKPKEDFDIPVGIALNLAETESAEDTTTIKSASICGPKIMLTSALSPPATETSEDTTKVESPPKCGPETTLASSSNLPEMETAGDTEKINSAPNCGPETTLASASNLPEMETAEDTTKIDSASNCAVVSIENRTEKESPPKMTDTDVLDEINPKTESQIEFATISPLRVPNNHRQSLSTPRRKKNHVRVLDFGTPQNFKDSFQRKANTSPKALKSSEPPSERIKSIRRGELFQSPETSWYLATTPDTVNHDIVKPDPSTPPSVRSIMSPPSCIKEASPLSCQESVPPPEQSKFTIATRSPQPRLSGGWDKINGLGLIVSSPRSTPSKSCDEDSNSLSCSKLPVNTVKPTPLKESWDHKLRAMLRGDYEEPEPPKKQTQSKSSPKKSVPKTSPKKSNPKTSPEKSNPKTSTMSKAKVIPKKRGQKKKMKISPVKVPPKPSSSSVPSRLLSAKEKKIERENFPCETDLEVSQSKVLREAKSETISVIDPKLLQNPVIQICKSTQPNRISDDKSLDIGKFIKKSKSHQDQGNTTGVSQEKSEENSQLSEQLKSSPKRSNPKTRLMPKVKLSPKKSGRKKNIKISPVKISPRPSSSVSEANTSPMLSSSSSELPSVKTLTAKGKKVEEEKFPCDADSEVTQSTILQEAKSEKIAETNPQIPRPIRSNRTKKLPDASKFIKMSGPDQDQRSVVSVSLEKLEESCQFAELKKQTKSRVRSKNSNLKTSTVPKAISSPKTRSQKKNIQIPPEKTSLTPTKSVSKLNARKKRISSPERSPLKPQTARKRKVKGEKLSHEADSEVFQSEILRKAKSEKIVEKDSQPLTLVLLDSTDEELSLDVSKLNEKSKSYQDQENTIGASQEKIKETSQFSPPKKKTKSKSKSDLKNSTMPKVKLSPKKSSKKKNIMISPAKLSPALSCSTNEPSASSKISSSSTDCSPVKPVLAIDKKMEGEIFSPEADSKANQSKNSQKVKSKKISETDAQTPISIQPNSLNDDVSLDEGKIIEKLKLDQNNASQEKSEETGQPMEQSESSPEKSNPKTKVMSEVKLSPNKCGDQKTMQIFPMKISPEPSSSVTEPNVSPTKSFSPPELSPKELAAKERKTEGENFSCKTDAEISPVLPKLSPHKPKTSEKGKKYDKFLDAAKVIEKPKSGQDAGNPICAIQEKSRGTQQFLEPKKQTESKCSPTKSCPETSTMPKAKPNPNKRDGVKNMKISPMIVSPAPSSSDSKPNASTISSFPSPVRPLSAKEKEREGEKFSCEKNLEVSPLLPKFSPHGPNSMKPVINILADEDIKKSCSSTVPSSSSNISEQAAATTENQATQDNFPVAKFSSPEILNILQKAESEIPLKADLSIRRSISSNKNDDDLLLDAGKFIDESKSDQDQTNVICASQKKSEQTCQFSEPSVSTNKREESIIYTPKESLQNIIYVSSDENSLPFKSDVDHKANEEFLKNYGFCVEYEIDDGLITISTNTVTEEAVLLSIPSVHDDMTTDMIKDVYRKKANQERDDGATQILKMGHASDRSLCAEKEDRSSRSSESKNGQDKYQSHTHGREKWKTQKSLPYSGHDQKGPHERLKHKSRSPVREAWHGPDQKGPHEKLKHKSRSPVRAWHGPDQKGPHEKLKHKSRSPVREARRGPDQKGPHEKLKHKSRSPVREAWHGPDQKGPHEKLKHKSRSPVREARQCESAKFIADGKGHYAKSPEGRHLCDKNSLSEDRRSSESFSRSQRSWEGQQSYSRKKPNCSQRSPSPEAVHLNERRGQHRDPLSRFTSSETRLSCKEVHTYNKSRDKARHSSTSLEVRDYRERNRGQDHYFPLRKSPIKIIPPKHQHRDFSGKSQSSGTRQSPKELQMHSQSKYKVCNSSTSLKDQDIRERNRRQDHYPSSRKRALDGDRHSNYLHRHTQETKSSGNAAKHRRSRESHNLKNPDFSHQQKLEVTHETETTIPLESERTDPSPIAGLSQEVIMGLKEKGLYDDYVKYWKLKESQRQQEEKISPDDHRTLDASKVQNVSVRSMQDSEPEDGEITSDSVSSNFGAEANSRCTTDEQDLDISEYKVKRRKIVDSSDENTSTSDLPVKSKHEAKNLLDTQDIDMFLRKIHPPEKEGIQSNDSE</sequence>
<feature type="region of interest" description="Disordered" evidence="1">
    <location>
        <begin position="1393"/>
        <end position="1562"/>
    </location>
</feature>
<feature type="compositionally biased region" description="Basic and acidic residues" evidence="1">
    <location>
        <begin position="1870"/>
        <end position="1880"/>
    </location>
</feature>
<feature type="compositionally biased region" description="Low complexity" evidence="1">
    <location>
        <begin position="2590"/>
        <end position="2600"/>
    </location>
</feature>
<feature type="compositionally biased region" description="Basic and acidic residues" evidence="1">
    <location>
        <begin position="1325"/>
        <end position="1334"/>
    </location>
</feature>
<protein>
    <recommendedName>
        <fullName evidence="4">LisH domain-containing protein</fullName>
    </recommendedName>
</protein>
<feature type="compositionally biased region" description="Basic and acidic residues" evidence="1">
    <location>
        <begin position="2668"/>
        <end position="2680"/>
    </location>
</feature>
<feature type="compositionally biased region" description="Low complexity" evidence="1">
    <location>
        <begin position="1795"/>
        <end position="1808"/>
    </location>
</feature>
<feature type="region of interest" description="Disordered" evidence="1">
    <location>
        <begin position="111"/>
        <end position="146"/>
    </location>
</feature>
<feature type="compositionally biased region" description="Basic and acidic residues" evidence="1">
    <location>
        <begin position="1962"/>
        <end position="1975"/>
    </location>
</feature>
<feature type="region of interest" description="Disordered" evidence="1">
    <location>
        <begin position="817"/>
        <end position="853"/>
    </location>
</feature>
<feature type="compositionally biased region" description="Basic residues" evidence="1">
    <location>
        <begin position="1292"/>
        <end position="1304"/>
    </location>
</feature>
<feature type="region of interest" description="Disordered" evidence="1">
    <location>
        <begin position="1712"/>
        <end position="2006"/>
    </location>
</feature>
<feature type="compositionally biased region" description="Basic residues" evidence="1">
    <location>
        <begin position="1258"/>
        <end position="1272"/>
    </location>
</feature>
<dbReference type="EMBL" id="OU963869">
    <property type="protein sequence ID" value="CAH0394228.1"/>
    <property type="molecule type" value="Genomic_DNA"/>
</dbReference>
<feature type="compositionally biased region" description="Low complexity" evidence="1">
    <location>
        <begin position="1475"/>
        <end position="1487"/>
    </location>
</feature>
<feature type="compositionally biased region" description="Polar residues" evidence="1">
    <location>
        <begin position="1110"/>
        <end position="1123"/>
    </location>
</feature>
<feature type="compositionally biased region" description="Basic and acidic residues" evidence="1">
    <location>
        <begin position="2547"/>
        <end position="2589"/>
    </location>
</feature>
<feature type="compositionally biased region" description="Basic and acidic residues" evidence="1">
    <location>
        <begin position="2481"/>
        <end position="2490"/>
    </location>
</feature>
<feature type="region of interest" description="Disordered" evidence="1">
    <location>
        <begin position="2018"/>
        <end position="2130"/>
    </location>
</feature>
<feature type="compositionally biased region" description="Basic and acidic residues" evidence="1">
    <location>
        <begin position="2116"/>
        <end position="2130"/>
    </location>
</feature>
<dbReference type="InterPro" id="IPR006594">
    <property type="entry name" value="LisH"/>
</dbReference>
<reference evidence="2" key="1">
    <citation type="submission" date="2021-12" db="EMBL/GenBank/DDBJ databases">
        <authorList>
            <person name="King R."/>
        </authorList>
    </citation>
    <scope>NUCLEOTIDE SEQUENCE</scope>
</reference>
<feature type="region of interest" description="Disordered" evidence="1">
    <location>
        <begin position="1579"/>
        <end position="1700"/>
    </location>
</feature>
<evidence type="ECO:0000256" key="1">
    <source>
        <dbReference type="SAM" id="MobiDB-lite"/>
    </source>
</evidence>
<feature type="compositionally biased region" description="Polar residues" evidence="1">
    <location>
        <begin position="2092"/>
        <end position="2109"/>
    </location>
</feature>
<proteinExistence type="predicted"/>
<feature type="compositionally biased region" description="Basic and acidic residues" evidence="1">
    <location>
        <begin position="2961"/>
        <end position="2973"/>
    </location>
</feature>
<feature type="compositionally biased region" description="Basic and acidic residues" evidence="1">
    <location>
        <begin position="2854"/>
        <end position="2871"/>
    </location>
</feature>
<feature type="compositionally biased region" description="Basic and acidic residues" evidence="1">
    <location>
        <begin position="2452"/>
        <end position="2467"/>
    </location>
</feature>
<feature type="compositionally biased region" description="Polar residues" evidence="1">
    <location>
        <begin position="1623"/>
        <end position="1633"/>
    </location>
</feature>
<feature type="compositionally biased region" description="Polar residues" evidence="1">
    <location>
        <begin position="817"/>
        <end position="839"/>
    </location>
</feature>
<feature type="compositionally biased region" description="Basic and acidic residues" evidence="1">
    <location>
        <begin position="1095"/>
        <end position="1106"/>
    </location>
</feature>
<feature type="compositionally biased region" description="Basic and acidic residues" evidence="1">
    <location>
        <begin position="2388"/>
        <end position="2426"/>
    </location>
</feature>
<feature type="compositionally biased region" description="Basic and acidic residues" evidence="1">
    <location>
        <begin position="2645"/>
        <end position="2657"/>
    </location>
</feature>
<feature type="compositionally biased region" description="Polar residues" evidence="1">
    <location>
        <begin position="2704"/>
        <end position="2713"/>
    </location>
</feature>
<feature type="compositionally biased region" description="Polar residues" evidence="1">
    <location>
        <begin position="1402"/>
        <end position="1426"/>
    </location>
</feature>
<dbReference type="PROSITE" id="PS50896">
    <property type="entry name" value="LISH"/>
    <property type="match status" value="1"/>
</dbReference>
<feature type="region of interest" description="Disordered" evidence="1">
    <location>
        <begin position="2854"/>
        <end position="2980"/>
    </location>
</feature>
<feature type="compositionally biased region" description="Polar residues" evidence="1">
    <location>
        <begin position="2601"/>
        <end position="2617"/>
    </location>
</feature>
<feature type="region of interest" description="Disordered" evidence="1">
    <location>
        <begin position="2165"/>
        <end position="2189"/>
    </location>
</feature>
<gene>
    <name evidence="2" type="ORF">BEMITA_LOCUS12552</name>
</gene>
<dbReference type="KEGG" id="btab:109034443"/>
<feature type="region of interest" description="Disordered" evidence="1">
    <location>
        <begin position="248"/>
        <end position="269"/>
    </location>
</feature>
<feature type="compositionally biased region" description="Basic and acidic residues" evidence="1">
    <location>
        <begin position="1712"/>
        <end position="1721"/>
    </location>
</feature>
<feature type="region of interest" description="Disordered" evidence="1">
    <location>
        <begin position="1041"/>
        <end position="1334"/>
    </location>
</feature>
<evidence type="ECO:0008006" key="4">
    <source>
        <dbReference type="Google" id="ProtNLM"/>
    </source>
</evidence>
<feature type="compositionally biased region" description="Polar residues" evidence="1">
    <location>
        <begin position="1464"/>
        <end position="1474"/>
    </location>
</feature>
<evidence type="ECO:0000313" key="3">
    <source>
        <dbReference type="Proteomes" id="UP001152759"/>
    </source>
</evidence>
<feature type="compositionally biased region" description="Basic and acidic residues" evidence="1">
    <location>
        <begin position="1229"/>
        <end position="1250"/>
    </location>
</feature>
<feature type="compositionally biased region" description="Basic and acidic residues" evidence="1">
    <location>
        <begin position="2499"/>
        <end position="2514"/>
    </location>
</feature>
<feature type="compositionally biased region" description="Basic and acidic residues" evidence="1">
    <location>
        <begin position="2623"/>
        <end position="2635"/>
    </location>
</feature>
<dbReference type="Proteomes" id="UP001152759">
    <property type="component" value="Chromosome 8"/>
</dbReference>
<keyword evidence="3" id="KW-1185">Reference proteome</keyword>
<feature type="compositionally biased region" description="Basic and acidic residues" evidence="1">
    <location>
        <begin position="2799"/>
        <end position="2821"/>
    </location>
</feature>
<feature type="compositionally biased region" description="Basic and acidic residues" evidence="1">
    <location>
        <begin position="2523"/>
        <end position="2538"/>
    </location>
</feature>
<feature type="compositionally biased region" description="Basic residues" evidence="1">
    <location>
        <begin position="1765"/>
        <end position="1775"/>
    </location>
</feature>
<feature type="compositionally biased region" description="Polar residues" evidence="1">
    <location>
        <begin position="2874"/>
        <end position="2885"/>
    </location>
</feature>
<feature type="compositionally biased region" description="Polar residues" evidence="1">
    <location>
        <begin position="1940"/>
        <end position="1956"/>
    </location>
</feature>
<feature type="compositionally biased region" description="Basic and acidic residues" evidence="1">
    <location>
        <begin position="1496"/>
        <end position="1505"/>
    </location>
</feature>
<feature type="compositionally biased region" description="Polar residues" evidence="1">
    <location>
        <begin position="2720"/>
        <end position="2735"/>
    </location>
</feature>
<feature type="region of interest" description="Disordered" evidence="1">
    <location>
        <begin position="588"/>
        <end position="615"/>
    </location>
</feature>
<feature type="region of interest" description="Disordered" evidence="1">
    <location>
        <begin position="2381"/>
        <end position="2826"/>
    </location>
</feature>
<feature type="compositionally biased region" description="Polar residues" evidence="1">
    <location>
        <begin position="2052"/>
        <end position="2066"/>
    </location>
</feature>
<organism evidence="2 3">
    <name type="scientific">Bemisia tabaci</name>
    <name type="common">Sweetpotato whitefly</name>
    <name type="synonym">Aleurodes tabaci</name>
    <dbReference type="NCBI Taxonomy" id="7038"/>
    <lineage>
        <taxon>Eukaryota</taxon>
        <taxon>Metazoa</taxon>
        <taxon>Ecdysozoa</taxon>
        <taxon>Arthropoda</taxon>
        <taxon>Hexapoda</taxon>
        <taxon>Insecta</taxon>
        <taxon>Pterygota</taxon>
        <taxon>Neoptera</taxon>
        <taxon>Paraneoptera</taxon>
        <taxon>Hemiptera</taxon>
        <taxon>Sternorrhyncha</taxon>
        <taxon>Aleyrodoidea</taxon>
        <taxon>Aleyrodidae</taxon>
        <taxon>Aleyrodinae</taxon>
        <taxon>Bemisia</taxon>
    </lineage>
</organism>
<feature type="compositionally biased region" description="Basic and acidic residues" evidence="1">
    <location>
        <begin position="251"/>
        <end position="265"/>
    </location>
</feature>
<name>A0A9P0ALM0_BEMTA</name>
<feature type="compositionally biased region" description="Basic and acidic residues" evidence="1">
    <location>
        <begin position="1677"/>
        <end position="1691"/>
    </location>
</feature>
<feature type="compositionally biased region" description="Basic and acidic residues" evidence="1">
    <location>
        <begin position="2736"/>
        <end position="2764"/>
    </location>
</feature>
<feature type="compositionally biased region" description="Polar residues" evidence="1">
    <location>
        <begin position="1850"/>
        <end position="1865"/>
    </location>
</feature>
<feature type="region of interest" description="Disordered" evidence="1">
    <location>
        <begin position="919"/>
        <end position="1000"/>
    </location>
</feature>
<accession>A0A9P0ALM0</accession>
<feature type="compositionally biased region" description="Basic residues" evidence="1">
    <location>
        <begin position="1427"/>
        <end position="1454"/>
    </location>
</feature>